<dbReference type="GO" id="GO:0006396">
    <property type="term" value="P:RNA processing"/>
    <property type="evidence" value="ECO:0007669"/>
    <property type="project" value="InterPro"/>
</dbReference>
<keyword evidence="7" id="KW-0347">Helicase</keyword>
<keyword evidence="6" id="KW-0378">Hydrolase</keyword>
<evidence type="ECO:0000256" key="10">
    <source>
        <dbReference type="ARBA" id="ARBA00022884"/>
    </source>
</evidence>
<dbReference type="Pfam" id="PF00270">
    <property type="entry name" value="DEAD"/>
    <property type="match status" value="1"/>
</dbReference>
<proteinExistence type="inferred from homology"/>
<dbReference type="FunFam" id="3.40.50.300:FF:000628">
    <property type="entry name" value="Endoribonuclease Dicer"/>
    <property type="match status" value="1"/>
</dbReference>
<dbReference type="CDD" id="cd18034">
    <property type="entry name" value="DEXHc_dicer"/>
    <property type="match status" value="1"/>
</dbReference>
<dbReference type="GO" id="GO:0046872">
    <property type="term" value="F:metal ion binding"/>
    <property type="evidence" value="ECO:0007669"/>
    <property type="project" value="UniProtKB-KW"/>
</dbReference>
<dbReference type="FunFam" id="3.30.160.380:FF:000001">
    <property type="entry name" value="Endoribonuclease dicer-like 1"/>
    <property type="match status" value="1"/>
</dbReference>
<dbReference type="CDD" id="cd00593">
    <property type="entry name" value="RIBOc"/>
    <property type="match status" value="2"/>
</dbReference>
<keyword evidence="4" id="KW-0677">Repeat</keyword>
<keyword evidence="10 12" id="KW-0694">RNA-binding</keyword>
<dbReference type="SUPFAM" id="SSF52540">
    <property type="entry name" value="P-loop containing nucleoside triphosphate hydrolases"/>
    <property type="match status" value="1"/>
</dbReference>
<dbReference type="InterPro" id="IPR011545">
    <property type="entry name" value="DEAD/DEAH_box_helicase_dom"/>
</dbReference>
<dbReference type="Pfam" id="PF03368">
    <property type="entry name" value="Dicer_dimer"/>
    <property type="match status" value="1"/>
</dbReference>
<dbReference type="GO" id="GO:0004525">
    <property type="term" value="F:ribonuclease III activity"/>
    <property type="evidence" value="ECO:0007669"/>
    <property type="project" value="InterPro"/>
</dbReference>
<reference evidence="19 20" key="1">
    <citation type="submission" date="2016-07" db="EMBL/GenBank/DDBJ databases">
        <title>Pervasive Adenine N6-methylation of Active Genes in Fungi.</title>
        <authorList>
            <consortium name="DOE Joint Genome Institute"/>
            <person name="Mondo S.J."/>
            <person name="Dannebaum R.O."/>
            <person name="Kuo R.C."/>
            <person name="Labutti K."/>
            <person name="Haridas S."/>
            <person name="Kuo A."/>
            <person name="Salamov A."/>
            <person name="Ahrendt S.R."/>
            <person name="Lipzen A."/>
            <person name="Sullivan W."/>
            <person name="Andreopoulos W.B."/>
            <person name="Clum A."/>
            <person name="Lindquist E."/>
            <person name="Daum C."/>
            <person name="Ramamoorthy G.K."/>
            <person name="Gryganskyi A."/>
            <person name="Culley D."/>
            <person name="Magnuson J.K."/>
            <person name="James T.Y."/>
            <person name="O'Malley M.A."/>
            <person name="Stajich J.E."/>
            <person name="Spatafora J.W."/>
            <person name="Visel A."/>
            <person name="Grigoriev I.V."/>
        </authorList>
    </citation>
    <scope>NUCLEOTIDE SEQUENCE [LARGE SCALE GENOMIC DNA]</scope>
    <source>
        <strain evidence="19 20">NRRL 1336</strain>
    </source>
</reference>
<dbReference type="PROSITE" id="PS51327">
    <property type="entry name" value="DICER_DSRBF"/>
    <property type="match status" value="1"/>
</dbReference>
<comment type="cofactor">
    <cofactor evidence="1">
        <name>Mn(2+)</name>
        <dbReference type="ChEBI" id="CHEBI:29035"/>
    </cofactor>
</comment>
<gene>
    <name evidence="19" type="ORF">BCR42DRAFT_349613</name>
</gene>
<dbReference type="GO" id="GO:0003723">
    <property type="term" value="F:RNA binding"/>
    <property type="evidence" value="ECO:0007669"/>
    <property type="project" value="UniProtKB-UniRule"/>
</dbReference>
<evidence type="ECO:0000259" key="14">
    <source>
        <dbReference type="PROSITE" id="PS50142"/>
    </source>
</evidence>
<dbReference type="Pfam" id="PF00271">
    <property type="entry name" value="Helicase_C"/>
    <property type="match status" value="1"/>
</dbReference>
<dbReference type="SMART" id="SM00949">
    <property type="entry name" value="PAZ"/>
    <property type="match status" value="1"/>
</dbReference>
<evidence type="ECO:0000256" key="2">
    <source>
        <dbReference type="ARBA" id="ARBA00001946"/>
    </source>
</evidence>
<keyword evidence="20" id="KW-1185">Reference proteome</keyword>
<evidence type="ECO:0000256" key="3">
    <source>
        <dbReference type="ARBA" id="ARBA00022723"/>
    </source>
</evidence>
<dbReference type="InterPro" id="IPR038248">
    <property type="entry name" value="Dicer_dimer_sf"/>
</dbReference>
<feature type="domain" description="Helicase ATP-binding" evidence="16">
    <location>
        <begin position="102"/>
        <end position="283"/>
    </location>
</feature>
<dbReference type="SMART" id="SM00487">
    <property type="entry name" value="DEXDc"/>
    <property type="match status" value="1"/>
</dbReference>
<feature type="domain" description="RNase III" evidence="14">
    <location>
        <begin position="1334"/>
        <end position="1482"/>
    </location>
</feature>
<evidence type="ECO:0000256" key="6">
    <source>
        <dbReference type="ARBA" id="ARBA00022801"/>
    </source>
</evidence>
<dbReference type="InterPro" id="IPR036389">
    <property type="entry name" value="RNase_III_sf"/>
</dbReference>
<dbReference type="FunFam" id="1.10.1520.10:FF:000004">
    <property type="entry name" value="Endoribonuclease dicer-like 1"/>
    <property type="match status" value="1"/>
</dbReference>
<accession>A0A1X2IMA3</accession>
<comment type="similarity">
    <text evidence="11 12">Belongs to the helicase family. Dicer subfamily.</text>
</comment>
<feature type="domain" description="Dicer dsRNA-binding fold" evidence="18">
    <location>
        <begin position="625"/>
        <end position="716"/>
    </location>
</feature>
<dbReference type="SUPFAM" id="SSF69065">
    <property type="entry name" value="RNase III domain-like"/>
    <property type="match status" value="2"/>
</dbReference>
<feature type="compositionally biased region" description="Low complexity" evidence="13">
    <location>
        <begin position="815"/>
        <end position="831"/>
    </location>
</feature>
<evidence type="ECO:0000256" key="7">
    <source>
        <dbReference type="ARBA" id="ARBA00022806"/>
    </source>
</evidence>
<dbReference type="PROSITE" id="PS00517">
    <property type="entry name" value="RNASE_3_1"/>
    <property type="match status" value="1"/>
</dbReference>
<evidence type="ECO:0000259" key="16">
    <source>
        <dbReference type="PROSITE" id="PS51192"/>
    </source>
</evidence>
<dbReference type="Gene3D" id="1.10.1520.10">
    <property type="entry name" value="Ribonuclease III domain"/>
    <property type="match status" value="2"/>
</dbReference>
<evidence type="ECO:0000313" key="20">
    <source>
        <dbReference type="Proteomes" id="UP000193560"/>
    </source>
</evidence>
<dbReference type="Pfam" id="PF02170">
    <property type="entry name" value="PAZ"/>
    <property type="match status" value="1"/>
</dbReference>
<dbReference type="PROSITE" id="PS51192">
    <property type="entry name" value="HELICASE_ATP_BIND_1"/>
    <property type="match status" value="1"/>
</dbReference>
<name>A0A1X2IMA3_9FUNG</name>
<dbReference type="GO" id="GO:0005524">
    <property type="term" value="F:ATP binding"/>
    <property type="evidence" value="ECO:0007669"/>
    <property type="project" value="UniProtKB-KW"/>
</dbReference>
<dbReference type="Gene3D" id="3.40.50.300">
    <property type="entry name" value="P-loop containing nucleotide triphosphate hydrolases"/>
    <property type="match status" value="3"/>
</dbReference>
<evidence type="ECO:0000259" key="15">
    <source>
        <dbReference type="PROSITE" id="PS50821"/>
    </source>
</evidence>
<dbReference type="Pfam" id="PF00636">
    <property type="entry name" value="Ribonuclease_3"/>
    <property type="match status" value="2"/>
</dbReference>
<dbReference type="Proteomes" id="UP000193560">
    <property type="component" value="Unassembled WGS sequence"/>
</dbReference>
<feature type="domain" description="PAZ" evidence="15">
    <location>
        <begin position="991"/>
        <end position="1118"/>
    </location>
</feature>
<dbReference type="InterPro" id="IPR027417">
    <property type="entry name" value="P-loop_NTPase"/>
</dbReference>
<comment type="cofactor">
    <cofactor evidence="2">
        <name>Mg(2+)</name>
        <dbReference type="ChEBI" id="CHEBI:18420"/>
    </cofactor>
</comment>
<evidence type="ECO:0000256" key="12">
    <source>
        <dbReference type="PROSITE-ProRule" id="PRU00657"/>
    </source>
</evidence>
<dbReference type="SUPFAM" id="SSF54768">
    <property type="entry name" value="dsRNA-binding domain-like"/>
    <property type="match status" value="1"/>
</dbReference>
<dbReference type="STRING" id="90262.A0A1X2IMA3"/>
<dbReference type="SMART" id="SM00535">
    <property type="entry name" value="RIBOc"/>
    <property type="match status" value="2"/>
</dbReference>
<comment type="caution">
    <text evidence="19">The sequence shown here is derived from an EMBL/GenBank/DDBJ whole genome shotgun (WGS) entry which is preliminary data.</text>
</comment>
<sequence length="1614" mass="184101">MTNEGLNLTADDRDNDEAINVAPEYIVNTMNDSLDPAYLSKFIDAEFLDSSPDALAQTIEQLELEKKEKLDMDEFGQDENQGLSEEEKVKTVLSPRIYQYELFQKALKENIIAVLHTGSGKTLIAVMLLKQMAIQEKHDRLERLKTKLTFFLVDRVPLVFQQSNVIRTNCDVEVKHMCGQMDVDNWSEKKWNTVFDETDVCVMTAQIFLDTLRHGFIKMDRVNLLIFDECHHGTKKHPYNVIMREFYDSCPKDDRPRIFGMTASPMNSKAKVHYSATQLEQNLCSKIHTATDLDALAAVLNPPKEVTVAYNSAPQNQGDTSLTEAIRERLGYIDRYQLCFKRVDQVTKDLGHWCADRLWKYMLMDLERKLKVVSQDMDVQSLLEEDRALQECADMVNSNVIPDHPPHEQRWFTPKMLKLLSMLTVLTQQGEFCGIIFVETRHTAKAIQLAIEADPKLCEFFKCDILIGHGGRDEGDVNMGFKDQNRVIDKFRRGKLNLMIATNVAEEGLDIQPCNVVIRFDFMTTPIGYIQSRGRARKDKSIFVIMVEKDNHNEIGMLEHYRQLEEAMKVFCQALPADRNVALRFANDSGIYDRAFDPENDNDDDYMEDAYTVKSTQALVTRQSAVPLLYRYCGSLPSDKFTALQPSFEITSSTQEGFTCTVRLPSNAAVREVTSKVCPSKIQAKTVAAVNCCKQLHLKKALTDHLLPINHKREILGNMEAVFDENGMIVGSRRRRAMYEKRVPRFWKRPVANSWEEELEELAAMQDTETDKDLLVSTISRKGLKVEDISDEIAQKPTDGNDIVDNIKRIDSTDDSNNNNNNNNNNDDLIDLSDSNINETCNDLSMATPQAIANEETSVAEEIPLEDMDGPFDLWVSMIEFDIDQGALDGIPLRRLCMLTWRQFPELPKLDLNTRGAYFSVKIKPFSTVLSVDKESIIALKEFNILVASEITNKEYSCLLGDFPYFLAPLKATSGDQGNSYSTMEAVYDSLDWDEIRQSPKKVLLPLDLQNEMTSNDVILVDHANRSQRYFVSRVRKDLTPSSPIISTEALREVGYDNMADYYEKNFSVQVTNWTQPIINVRKISKVMNFLSPSPVMEPKLRKSTAAFVIPEFCHQYFISASVFQTWMIIPSVMTRVDALLSAQEAKKRYALWIDDALMLEAYTTPSANMEMDYERLETLGDSFLKFVATCRLYTNFPFSDEGELHCLRIRVICNRALYRAAKRLKIFRYVSSHTFNRRHWRPHGFVAATDTENTLKDVRQHTLSDKTLADIVEASLGAAFLSGGLEAGLKCAIAMQIPFDDIQTWSDFYPTFLASREKLPPRAEISALRSVNMLKIKELSKYDFENPLLVVEALTHASLPNSTAPCYQRLEFLGDAILDFLVIQYLYNKYPEADPGMITDLKDSCVNNHVLGIVCLENGLHKHIIHYSGILIRSIEHTVNEIQQIKDNKQDIGEFWLSLNIPKVLSDVVESMLGAVFVDSQFNWDPVQRLFELWLVPLLDLHVTPELVQVHPVNKLITKLQRLGCEAFMLRNVTTSSTAATGQKCVIFLHDKPFASGSSDNIKVARREAAERALKRVDEEPHLLENVCNCGVIRERKLEMKILQEESNDDNYF</sequence>
<dbReference type="PROSITE" id="PS50821">
    <property type="entry name" value="PAZ"/>
    <property type="match status" value="1"/>
</dbReference>
<evidence type="ECO:0000313" key="19">
    <source>
        <dbReference type="EMBL" id="ORZ18905.1"/>
    </source>
</evidence>
<dbReference type="Gene3D" id="3.30.160.380">
    <property type="entry name" value="Dicer dimerisation domain"/>
    <property type="match status" value="1"/>
</dbReference>
<dbReference type="Gene3D" id="2.170.260.10">
    <property type="entry name" value="paz domain"/>
    <property type="match status" value="1"/>
</dbReference>
<dbReference type="OrthoDB" id="416741at2759"/>
<keyword evidence="3" id="KW-0479">Metal-binding</keyword>
<dbReference type="InterPro" id="IPR005034">
    <property type="entry name" value="Dicer_dimerisation"/>
</dbReference>
<dbReference type="InterPro" id="IPR014001">
    <property type="entry name" value="Helicase_ATP-bd"/>
</dbReference>
<evidence type="ECO:0000256" key="13">
    <source>
        <dbReference type="SAM" id="MobiDB-lite"/>
    </source>
</evidence>
<dbReference type="InterPro" id="IPR001650">
    <property type="entry name" value="Helicase_C-like"/>
</dbReference>
<feature type="domain" description="Helicase C-terminal" evidence="17">
    <location>
        <begin position="425"/>
        <end position="576"/>
    </location>
</feature>
<evidence type="ECO:0000259" key="17">
    <source>
        <dbReference type="PROSITE" id="PS51194"/>
    </source>
</evidence>
<evidence type="ECO:0000256" key="8">
    <source>
        <dbReference type="ARBA" id="ARBA00022840"/>
    </source>
</evidence>
<evidence type="ECO:0000256" key="11">
    <source>
        <dbReference type="ARBA" id="ARBA00035116"/>
    </source>
</evidence>
<evidence type="ECO:0000256" key="9">
    <source>
        <dbReference type="ARBA" id="ARBA00022842"/>
    </source>
</evidence>
<dbReference type="PANTHER" id="PTHR14950">
    <property type="entry name" value="DICER-RELATED"/>
    <property type="match status" value="1"/>
</dbReference>
<dbReference type="EMBL" id="MCGE01000008">
    <property type="protein sequence ID" value="ORZ18905.1"/>
    <property type="molecule type" value="Genomic_DNA"/>
</dbReference>
<dbReference type="PROSITE" id="PS51194">
    <property type="entry name" value="HELICASE_CTER"/>
    <property type="match status" value="1"/>
</dbReference>
<feature type="region of interest" description="Disordered" evidence="13">
    <location>
        <begin position="796"/>
        <end position="831"/>
    </location>
</feature>
<dbReference type="InterPro" id="IPR003100">
    <property type="entry name" value="PAZ_dom"/>
</dbReference>
<dbReference type="SMART" id="SM00490">
    <property type="entry name" value="HELICc"/>
    <property type="match status" value="1"/>
</dbReference>
<dbReference type="InterPro" id="IPR000999">
    <property type="entry name" value="RNase_III_dom"/>
</dbReference>
<dbReference type="GO" id="GO:0004386">
    <property type="term" value="F:helicase activity"/>
    <property type="evidence" value="ECO:0007669"/>
    <property type="project" value="UniProtKB-KW"/>
</dbReference>
<protein>
    <submittedName>
        <fullName evidence="19">Dicer-2 protein</fullName>
    </submittedName>
</protein>
<evidence type="ECO:0000256" key="1">
    <source>
        <dbReference type="ARBA" id="ARBA00001936"/>
    </source>
</evidence>
<keyword evidence="9" id="KW-0460">Magnesium</keyword>
<keyword evidence="8" id="KW-0067">ATP-binding</keyword>
<evidence type="ECO:0000259" key="18">
    <source>
        <dbReference type="PROSITE" id="PS51327"/>
    </source>
</evidence>
<dbReference type="PANTHER" id="PTHR14950:SF37">
    <property type="entry name" value="ENDORIBONUCLEASE DICER"/>
    <property type="match status" value="1"/>
</dbReference>
<organism evidence="19 20">
    <name type="scientific">Absidia repens</name>
    <dbReference type="NCBI Taxonomy" id="90262"/>
    <lineage>
        <taxon>Eukaryota</taxon>
        <taxon>Fungi</taxon>
        <taxon>Fungi incertae sedis</taxon>
        <taxon>Mucoromycota</taxon>
        <taxon>Mucoromycotina</taxon>
        <taxon>Mucoromycetes</taxon>
        <taxon>Mucorales</taxon>
        <taxon>Cunninghamellaceae</taxon>
        <taxon>Absidia</taxon>
    </lineage>
</organism>
<feature type="domain" description="RNase III" evidence="14">
    <location>
        <begin position="1130"/>
        <end position="1285"/>
    </location>
</feature>
<keyword evidence="5" id="KW-0547">Nucleotide-binding</keyword>
<dbReference type="PROSITE" id="PS50142">
    <property type="entry name" value="RNASE_3_2"/>
    <property type="match status" value="2"/>
</dbReference>
<evidence type="ECO:0000256" key="5">
    <source>
        <dbReference type="ARBA" id="ARBA00022741"/>
    </source>
</evidence>
<evidence type="ECO:0000256" key="4">
    <source>
        <dbReference type="ARBA" id="ARBA00022737"/>
    </source>
</evidence>